<name>A0A8S3IFC7_9BILA</name>
<sequence>FSEDGKKHVTSSAVRLRKVQAIEQLKHEDCHFVSGTLQYIKDLAGTFGNDCVFYLVQDNKASIRIGRSAARGSAPLIMRLDYQISTANSTPIPASVRHQFKPMYVEYRILIMFLYRG</sequence>
<dbReference type="EMBL" id="CAJOBI010330155">
    <property type="protein sequence ID" value="CAF5197217.1"/>
    <property type="molecule type" value="Genomic_DNA"/>
</dbReference>
<proteinExistence type="predicted"/>
<accession>A0A8S3IFC7</accession>
<dbReference type="AlphaFoldDB" id="A0A8S3IFC7"/>
<organism evidence="1 2">
    <name type="scientific">Rotaria magnacalcarata</name>
    <dbReference type="NCBI Taxonomy" id="392030"/>
    <lineage>
        <taxon>Eukaryota</taxon>
        <taxon>Metazoa</taxon>
        <taxon>Spiralia</taxon>
        <taxon>Gnathifera</taxon>
        <taxon>Rotifera</taxon>
        <taxon>Eurotatoria</taxon>
        <taxon>Bdelloidea</taxon>
        <taxon>Philodinida</taxon>
        <taxon>Philodinidae</taxon>
        <taxon>Rotaria</taxon>
    </lineage>
</organism>
<evidence type="ECO:0000313" key="1">
    <source>
        <dbReference type="EMBL" id="CAF5197217.1"/>
    </source>
</evidence>
<feature type="non-terminal residue" evidence="1">
    <location>
        <position position="1"/>
    </location>
</feature>
<dbReference type="Proteomes" id="UP000676336">
    <property type="component" value="Unassembled WGS sequence"/>
</dbReference>
<comment type="caution">
    <text evidence="1">The sequence shown here is derived from an EMBL/GenBank/DDBJ whole genome shotgun (WGS) entry which is preliminary data.</text>
</comment>
<gene>
    <name evidence="1" type="ORF">SMN809_LOCUS74430</name>
</gene>
<reference evidence="1" key="1">
    <citation type="submission" date="2021-02" db="EMBL/GenBank/DDBJ databases">
        <authorList>
            <person name="Nowell W R."/>
        </authorList>
    </citation>
    <scope>NUCLEOTIDE SEQUENCE</scope>
</reference>
<evidence type="ECO:0000313" key="2">
    <source>
        <dbReference type="Proteomes" id="UP000676336"/>
    </source>
</evidence>
<protein>
    <submittedName>
        <fullName evidence="1">Uncharacterized protein</fullName>
    </submittedName>
</protein>